<name>A0A9X3N0C1_9ACTN</name>
<sequence>MNLQDRRAVVTGASSGIGAATARALAAAGAHVTLIARRADRIEALADELGGTAVAADVGDRAALEAAASDADLVVANAGVMLPSPAEESAADDLDRMLNANLIGLVNTTRAFAPSLLAAAERGGPADLVVVSSIAAHIAFPNYAGYAATKAGATQFAAGVRAEWAGRGVRVTIVEPGGTQSELADHVRPGLQEELNAMFAEIELLTSEDVANVITFITSQPTHVNLSRVELVPTMQA</sequence>
<gene>
    <name evidence="3" type="ORF">OM076_30690</name>
</gene>
<accession>A0A9X3N0C1</accession>
<dbReference type="AlphaFoldDB" id="A0A9X3N0C1"/>
<organism evidence="3 4">
    <name type="scientific">Solirubrobacter ginsenosidimutans</name>
    <dbReference type="NCBI Taxonomy" id="490573"/>
    <lineage>
        <taxon>Bacteria</taxon>
        <taxon>Bacillati</taxon>
        <taxon>Actinomycetota</taxon>
        <taxon>Thermoleophilia</taxon>
        <taxon>Solirubrobacterales</taxon>
        <taxon>Solirubrobacteraceae</taxon>
        <taxon>Solirubrobacter</taxon>
    </lineage>
</organism>
<comment type="caution">
    <text evidence="3">The sequence shown here is derived from an EMBL/GenBank/DDBJ whole genome shotgun (WGS) entry which is preliminary data.</text>
</comment>
<dbReference type="PANTHER" id="PTHR44196">
    <property type="entry name" value="DEHYDROGENASE/REDUCTASE SDR FAMILY MEMBER 7B"/>
    <property type="match status" value="1"/>
</dbReference>
<dbReference type="InterPro" id="IPR002347">
    <property type="entry name" value="SDR_fam"/>
</dbReference>
<evidence type="ECO:0000313" key="4">
    <source>
        <dbReference type="Proteomes" id="UP001149140"/>
    </source>
</evidence>
<dbReference type="FunFam" id="3.40.50.720:FF:000047">
    <property type="entry name" value="NADP-dependent L-serine/L-allo-threonine dehydrogenase"/>
    <property type="match status" value="1"/>
</dbReference>
<evidence type="ECO:0000313" key="3">
    <source>
        <dbReference type="EMBL" id="MDA0164675.1"/>
    </source>
</evidence>
<keyword evidence="4" id="KW-1185">Reference proteome</keyword>
<dbReference type="RefSeq" id="WP_270043927.1">
    <property type="nucleotide sequence ID" value="NZ_JAPDOD010000036.1"/>
</dbReference>
<dbReference type="EMBL" id="JAPDOD010000036">
    <property type="protein sequence ID" value="MDA0164675.1"/>
    <property type="molecule type" value="Genomic_DNA"/>
</dbReference>
<dbReference type="GO" id="GO:0016020">
    <property type="term" value="C:membrane"/>
    <property type="evidence" value="ECO:0007669"/>
    <property type="project" value="TreeGrafter"/>
</dbReference>
<evidence type="ECO:0000256" key="2">
    <source>
        <dbReference type="ARBA" id="ARBA00023002"/>
    </source>
</evidence>
<dbReference type="GO" id="GO:0016616">
    <property type="term" value="F:oxidoreductase activity, acting on the CH-OH group of donors, NAD or NADP as acceptor"/>
    <property type="evidence" value="ECO:0007669"/>
    <property type="project" value="UniProtKB-ARBA"/>
</dbReference>
<dbReference type="Gene3D" id="3.40.50.720">
    <property type="entry name" value="NAD(P)-binding Rossmann-like Domain"/>
    <property type="match status" value="1"/>
</dbReference>
<evidence type="ECO:0000256" key="1">
    <source>
        <dbReference type="ARBA" id="ARBA00006484"/>
    </source>
</evidence>
<proteinExistence type="inferred from homology"/>
<dbReference type="PRINTS" id="PR00081">
    <property type="entry name" value="GDHRDH"/>
</dbReference>
<dbReference type="InterPro" id="IPR020904">
    <property type="entry name" value="Sc_DH/Rdtase_CS"/>
</dbReference>
<dbReference type="InterPro" id="IPR036291">
    <property type="entry name" value="NAD(P)-bd_dom_sf"/>
</dbReference>
<dbReference type="PROSITE" id="PS00061">
    <property type="entry name" value="ADH_SHORT"/>
    <property type="match status" value="1"/>
</dbReference>
<dbReference type="Pfam" id="PF00106">
    <property type="entry name" value="adh_short"/>
    <property type="match status" value="1"/>
</dbReference>
<reference evidence="3" key="1">
    <citation type="submission" date="2022-10" db="EMBL/GenBank/DDBJ databases">
        <title>The WGS of Solirubrobacter ginsenosidimutans DSM 21036.</title>
        <authorList>
            <person name="Jiang Z."/>
        </authorList>
    </citation>
    <scope>NUCLEOTIDE SEQUENCE</scope>
    <source>
        <strain evidence="3">DSM 21036</strain>
    </source>
</reference>
<comment type="similarity">
    <text evidence="1">Belongs to the short-chain dehydrogenases/reductases (SDR) family.</text>
</comment>
<keyword evidence="2" id="KW-0560">Oxidoreductase</keyword>
<dbReference type="SUPFAM" id="SSF51735">
    <property type="entry name" value="NAD(P)-binding Rossmann-fold domains"/>
    <property type="match status" value="1"/>
</dbReference>
<dbReference type="PANTHER" id="PTHR44196:SF1">
    <property type="entry name" value="DEHYDROGENASE_REDUCTASE SDR FAMILY MEMBER 7B"/>
    <property type="match status" value="1"/>
</dbReference>
<dbReference type="Proteomes" id="UP001149140">
    <property type="component" value="Unassembled WGS sequence"/>
</dbReference>
<protein>
    <submittedName>
        <fullName evidence="3">SDR family oxidoreductase</fullName>
    </submittedName>
</protein>